<dbReference type="HOGENOM" id="CLU_009116_1_2_2"/>
<keyword evidence="9" id="KW-0486">Methionine biosynthesis</keyword>
<evidence type="ECO:0000256" key="4">
    <source>
        <dbReference type="ARBA" id="ARBA00013213"/>
    </source>
</evidence>
<evidence type="ECO:0000256" key="2">
    <source>
        <dbReference type="ARBA" id="ARBA00005062"/>
    </source>
</evidence>
<evidence type="ECO:0000256" key="11">
    <source>
        <dbReference type="PIRSR" id="PIRSR036497-2"/>
    </source>
</evidence>
<dbReference type="GO" id="GO:0009086">
    <property type="term" value="P:methionine biosynthetic process"/>
    <property type="evidence" value="ECO:0007669"/>
    <property type="project" value="UniProtKB-KW"/>
</dbReference>
<feature type="binding site" evidence="11">
    <location>
        <position position="218"/>
    </location>
    <ligand>
        <name>L-homoserine</name>
        <dbReference type="ChEBI" id="CHEBI:57476"/>
    </ligand>
</feature>
<evidence type="ECO:0000256" key="8">
    <source>
        <dbReference type="ARBA" id="ARBA00023002"/>
    </source>
</evidence>
<reference evidence="14 15" key="1">
    <citation type="submission" date="2008-10" db="EMBL/GenBank/DDBJ databases">
        <authorList>
            <person name="Fulton L."/>
            <person name="Clifton S."/>
            <person name="Fulton B."/>
            <person name="Xu J."/>
            <person name="Minx P."/>
            <person name="Pepin K.H."/>
            <person name="Johnson M."/>
            <person name="Bhonagiri V."/>
            <person name="Nash W.E."/>
            <person name="Mardis E.R."/>
            <person name="Wilson R.K."/>
        </authorList>
    </citation>
    <scope>NUCLEOTIDE SEQUENCE [LARGE SCALE GENOMIC DNA]</scope>
    <source>
        <strain evidence="14 15">DSM 2375</strain>
    </source>
</reference>
<evidence type="ECO:0000259" key="13">
    <source>
        <dbReference type="Pfam" id="PF03447"/>
    </source>
</evidence>
<evidence type="ECO:0000259" key="12">
    <source>
        <dbReference type="Pfam" id="PF00742"/>
    </source>
</evidence>
<comment type="caution">
    <text evidence="14">The sequence shown here is derived from an EMBL/GenBank/DDBJ whole genome shotgun (WGS) entry which is preliminary data.</text>
</comment>
<dbReference type="UniPathway" id="UPA00051">
    <property type="reaction ID" value="UER00465"/>
</dbReference>
<dbReference type="PIRSF" id="PIRSF036497">
    <property type="entry name" value="HDH_short"/>
    <property type="match status" value="1"/>
</dbReference>
<dbReference type="UniPathway" id="UPA00050">
    <property type="reaction ID" value="UER00063"/>
</dbReference>
<keyword evidence="7" id="KW-0791">Threonine biosynthesis</keyword>
<dbReference type="GO" id="GO:0009088">
    <property type="term" value="P:threonine biosynthetic process"/>
    <property type="evidence" value="ECO:0007669"/>
    <property type="project" value="UniProtKB-UniPathway"/>
</dbReference>
<dbReference type="GO" id="GO:0004412">
    <property type="term" value="F:homoserine dehydrogenase activity"/>
    <property type="evidence" value="ECO:0007669"/>
    <property type="project" value="UniProtKB-EC"/>
</dbReference>
<evidence type="ECO:0000313" key="14">
    <source>
        <dbReference type="EMBL" id="EEE41337.1"/>
    </source>
</evidence>
<evidence type="ECO:0000256" key="10">
    <source>
        <dbReference type="PIRSR" id="PIRSR036497-1"/>
    </source>
</evidence>
<feature type="binding site" evidence="11">
    <location>
        <position position="133"/>
    </location>
    <ligand>
        <name>NADPH</name>
        <dbReference type="ChEBI" id="CHEBI:57783"/>
    </ligand>
</feature>
<comment type="pathway">
    <text evidence="1">Amino-acid biosynthesis; L-threonine biosynthesis; L-threonine from L-aspartate: step 3/5.</text>
</comment>
<proteinExistence type="inferred from homology"/>
<reference evidence="14 15" key="2">
    <citation type="submission" date="2008-11" db="EMBL/GenBank/DDBJ databases">
        <title>Draft genome sequence of Methanobrevibacter smithii (DSM 2375).</title>
        <authorList>
            <person name="Sudarsanam P."/>
            <person name="Ley R."/>
            <person name="Guruge J."/>
            <person name="Turnbaugh P.J."/>
            <person name="Mahowald M."/>
            <person name="Liep D."/>
            <person name="Gordon J."/>
        </authorList>
    </citation>
    <scope>NUCLEOTIDE SEQUENCE [LARGE SCALE GENOMIC DNA]</scope>
    <source>
        <strain evidence="14 15">DSM 2375</strain>
    </source>
</reference>
<evidence type="ECO:0000256" key="5">
    <source>
        <dbReference type="ARBA" id="ARBA00013376"/>
    </source>
</evidence>
<dbReference type="GO" id="GO:0050661">
    <property type="term" value="F:NADP binding"/>
    <property type="evidence" value="ECO:0007669"/>
    <property type="project" value="InterPro"/>
</dbReference>
<feature type="domain" description="Homoserine dehydrogenase catalytic" evidence="12">
    <location>
        <begin position="165"/>
        <end position="338"/>
    </location>
</feature>
<evidence type="ECO:0000256" key="1">
    <source>
        <dbReference type="ARBA" id="ARBA00005056"/>
    </source>
</evidence>
<feature type="domain" description="Aspartate/homoserine dehydrogenase NAD-binding" evidence="13">
    <location>
        <begin position="16"/>
        <end position="157"/>
    </location>
</feature>
<dbReference type="SUPFAM" id="SSF51735">
    <property type="entry name" value="NAD(P)-binding Rossmann-fold domains"/>
    <property type="match status" value="1"/>
</dbReference>
<dbReference type="InterPro" id="IPR036291">
    <property type="entry name" value="NAD(P)-bd_dom_sf"/>
</dbReference>
<comment type="pathway">
    <text evidence="2">Amino-acid biosynthesis; L-methionine biosynthesis via de novo pathway; L-homoserine from L-aspartate: step 3/3.</text>
</comment>
<dbReference type="Proteomes" id="UP000003489">
    <property type="component" value="Unassembled WGS sequence"/>
</dbReference>
<dbReference type="PATRIC" id="fig|483214.13.peg.207"/>
<sequence>MKFRDSMKECKVIVMGFGAVGQGVARAISLKKDMIKERFNVELKIVAAADSSSSAICADGLDEELLVNTKNEFGKLSNYPEYGSTISGLDVLDAVEYDCLMEATPTNITDAEPALSLTLKAFKAGKDVVTSNKGHLALKFREVVSEAEKNNVEFKYEASVGGAMPIINFTKETLSSCGIKSIVGILNGTTNYILSRMASEGSSYDITLKESQELGIAETDPTQDVEGIDAACKTVILANSLLGIDATYSDVDVEGISNITSQAMDLARKEGYLIKLIAEVSKDKLQVSPRLVKKGSAYDLSGTLNMATVRTDLAGDVSVIGLGAGSLETASAMLTDLISILKVKY</sequence>
<dbReference type="SUPFAM" id="SSF55347">
    <property type="entry name" value="Glyceraldehyde-3-phosphate dehydrogenase-like, C-terminal domain"/>
    <property type="match status" value="1"/>
</dbReference>
<name>B9ACZ7_METSM</name>
<dbReference type="EC" id="1.1.1.3" evidence="4"/>
<feature type="active site" description="Proton donor" evidence="10">
    <location>
        <position position="233"/>
    </location>
</feature>
<dbReference type="PANTHER" id="PTHR43331:SF1">
    <property type="entry name" value="HOMOSERINE DEHYDROGENASE"/>
    <property type="match status" value="1"/>
</dbReference>
<dbReference type="PANTHER" id="PTHR43331">
    <property type="entry name" value="HOMOSERINE DEHYDROGENASE"/>
    <property type="match status" value="1"/>
</dbReference>
<dbReference type="Pfam" id="PF03447">
    <property type="entry name" value="NAD_binding_3"/>
    <property type="match status" value="1"/>
</dbReference>
<evidence type="ECO:0000256" key="6">
    <source>
        <dbReference type="ARBA" id="ARBA00022605"/>
    </source>
</evidence>
<evidence type="ECO:0000256" key="3">
    <source>
        <dbReference type="ARBA" id="ARBA00006753"/>
    </source>
</evidence>
<feature type="binding site" evidence="11">
    <location>
        <begin position="16"/>
        <end position="21"/>
    </location>
    <ligand>
        <name>NADP(+)</name>
        <dbReference type="ChEBI" id="CHEBI:58349"/>
    </ligand>
</feature>
<dbReference type="Gene3D" id="3.40.50.720">
    <property type="entry name" value="NAD(P)-binding Rossmann-like Domain"/>
    <property type="match status" value="1"/>
</dbReference>
<dbReference type="EMBL" id="ABYW01000002">
    <property type="protein sequence ID" value="EEE41337.1"/>
    <property type="molecule type" value="Genomic_DNA"/>
</dbReference>
<dbReference type="InterPro" id="IPR005106">
    <property type="entry name" value="Asp/hSer_DH_NAD-bd"/>
</dbReference>
<protein>
    <recommendedName>
        <fullName evidence="5">Homoserine dehydrogenase</fullName>
        <ecNumber evidence="4">1.1.1.3</ecNumber>
    </recommendedName>
</protein>
<dbReference type="InterPro" id="IPR022697">
    <property type="entry name" value="HDH_short"/>
</dbReference>
<gene>
    <name evidence="14" type="ORF">METSMIALI_00219</name>
</gene>
<dbReference type="NCBIfam" id="NF004912">
    <property type="entry name" value="PRK06270.1"/>
    <property type="match status" value="1"/>
</dbReference>
<keyword evidence="6" id="KW-0028">Amino-acid biosynthesis</keyword>
<evidence type="ECO:0000256" key="9">
    <source>
        <dbReference type="ARBA" id="ARBA00023167"/>
    </source>
</evidence>
<dbReference type="FunFam" id="3.30.360.10:FF:000005">
    <property type="entry name" value="Homoserine dehydrogenase"/>
    <property type="match status" value="1"/>
</dbReference>
<dbReference type="Gene3D" id="3.30.360.10">
    <property type="entry name" value="Dihydrodipicolinate Reductase, domain 2"/>
    <property type="match status" value="1"/>
</dbReference>
<dbReference type="InterPro" id="IPR001342">
    <property type="entry name" value="HDH_cat"/>
</dbReference>
<evidence type="ECO:0000313" key="15">
    <source>
        <dbReference type="Proteomes" id="UP000003489"/>
    </source>
</evidence>
<comment type="similarity">
    <text evidence="3">Belongs to the homoserine dehydrogenase family.</text>
</comment>
<evidence type="ECO:0000256" key="7">
    <source>
        <dbReference type="ARBA" id="ARBA00022697"/>
    </source>
</evidence>
<dbReference type="AlphaFoldDB" id="B9ACZ7"/>
<dbReference type="NCBIfam" id="NF004976">
    <property type="entry name" value="PRK06349.1"/>
    <property type="match status" value="1"/>
</dbReference>
<dbReference type="FunFam" id="3.40.50.720:FF:000554">
    <property type="entry name" value="Homoserine dehydrogenase"/>
    <property type="match status" value="1"/>
</dbReference>
<accession>B9ACZ7</accession>
<feature type="binding site" evidence="11">
    <location>
        <position position="109"/>
    </location>
    <ligand>
        <name>NADPH</name>
        <dbReference type="ChEBI" id="CHEBI:57783"/>
    </ligand>
</feature>
<keyword evidence="8 14" id="KW-0560">Oxidoreductase</keyword>
<keyword evidence="11" id="KW-0521">NADP</keyword>
<organism evidence="14 15">
    <name type="scientific">Methanobrevibacter smithii DSM 2375</name>
    <dbReference type="NCBI Taxonomy" id="483214"/>
    <lineage>
        <taxon>Archaea</taxon>
        <taxon>Methanobacteriati</taxon>
        <taxon>Methanobacteriota</taxon>
        <taxon>Methanomada group</taxon>
        <taxon>Methanobacteria</taxon>
        <taxon>Methanobacteriales</taxon>
        <taxon>Methanobacteriaceae</taxon>
        <taxon>Methanobrevibacter</taxon>
    </lineage>
</organism>
<dbReference type="Pfam" id="PF00742">
    <property type="entry name" value="Homoserine_dh"/>
    <property type="match status" value="1"/>
</dbReference>